<keyword evidence="5" id="KW-0418">Kinase</keyword>
<name>A0A8H7P1S4_9APHY</name>
<organism evidence="9 10">
    <name type="scientific">Rhodonia placenta</name>
    <dbReference type="NCBI Taxonomy" id="104341"/>
    <lineage>
        <taxon>Eukaryota</taxon>
        <taxon>Fungi</taxon>
        <taxon>Dikarya</taxon>
        <taxon>Basidiomycota</taxon>
        <taxon>Agaricomycotina</taxon>
        <taxon>Agaricomycetes</taxon>
        <taxon>Polyporales</taxon>
        <taxon>Adustoporiaceae</taxon>
        <taxon>Rhodonia</taxon>
    </lineage>
</organism>
<feature type="domain" description="Protein kinase" evidence="8">
    <location>
        <begin position="172"/>
        <end position="602"/>
    </location>
</feature>
<evidence type="ECO:0000256" key="5">
    <source>
        <dbReference type="ARBA" id="ARBA00022777"/>
    </source>
</evidence>
<feature type="region of interest" description="Disordered" evidence="7">
    <location>
        <begin position="1"/>
        <end position="26"/>
    </location>
</feature>
<feature type="compositionally biased region" description="Polar residues" evidence="7">
    <location>
        <begin position="1"/>
        <end position="14"/>
    </location>
</feature>
<feature type="compositionally biased region" description="Low complexity" evidence="7">
    <location>
        <begin position="537"/>
        <end position="565"/>
    </location>
</feature>
<dbReference type="EC" id="2.7.11.1" evidence="1"/>
<dbReference type="GO" id="GO:0005634">
    <property type="term" value="C:nucleus"/>
    <property type="evidence" value="ECO:0007669"/>
    <property type="project" value="TreeGrafter"/>
</dbReference>
<reference evidence="9" key="2">
    <citation type="journal article" name="Front. Microbiol.">
        <title>Degradative Capacity of Two Strains of Rhodonia placenta: From Phenotype to Genotype.</title>
        <authorList>
            <person name="Kolle M."/>
            <person name="Horta M.A.C."/>
            <person name="Nowrousian M."/>
            <person name="Ohm R.A."/>
            <person name="Benz J.P."/>
            <person name="Pilgard A."/>
        </authorList>
    </citation>
    <scope>NUCLEOTIDE SEQUENCE</scope>
    <source>
        <strain evidence="9">FPRL280</strain>
    </source>
</reference>
<evidence type="ECO:0000313" key="10">
    <source>
        <dbReference type="Proteomes" id="UP000639403"/>
    </source>
</evidence>
<feature type="compositionally biased region" description="Basic and acidic residues" evidence="7">
    <location>
        <begin position="516"/>
        <end position="526"/>
    </location>
</feature>
<dbReference type="PROSITE" id="PS00108">
    <property type="entry name" value="PROTEIN_KINASE_ST"/>
    <property type="match status" value="1"/>
</dbReference>
<evidence type="ECO:0000259" key="8">
    <source>
        <dbReference type="PROSITE" id="PS50011"/>
    </source>
</evidence>
<evidence type="ECO:0000256" key="2">
    <source>
        <dbReference type="ARBA" id="ARBA00022527"/>
    </source>
</evidence>
<evidence type="ECO:0000256" key="7">
    <source>
        <dbReference type="SAM" id="MobiDB-lite"/>
    </source>
</evidence>
<dbReference type="AlphaFoldDB" id="A0A8H7P1S4"/>
<evidence type="ECO:0000256" key="4">
    <source>
        <dbReference type="ARBA" id="ARBA00022741"/>
    </source>
</evidence>
<dbReference type="PROSITE" id="PS50011">
    <property type="entry name" value="PROTEIN_KINASE_DOM"/>
    <property type="match status" value="1"/>
</dbReference>
<evidence type="ECO:0000256" key="3">
    <source>
        <dbReference type="ARBA" id="ARBA00022679"/>
    </source>
</evidence>
<dbReference type="Pfam" id="PF00069">
    <property type="entry name" value="Pkinase"/>
    <property type="match status" value="1"/>
</dbReference>
<comment type="caution">
    <text evidence="9">The sequence shown here is derived from an EMBL/GenBank/DDBJ whole genome shotgun (WGS) entry which is preliminary data.</text>
</comment>
<dbReference type="EMBL" id="JADOXO010000101">
    <property type="protein sequence ID" value="KAF9813578.1"/>
    <property type="molecule type" value="Genomic_DNA"/>
</dbReference>
<evidence type="ECO:0000313" key="9">
    <source>
        <dbReference type="EMBL" id="KAF9813578.1"/>
    </source>
</evidence>
<reference evidence="9" key="1">
    <citation type="submission" date="2020-11" db="EMBL/GenBank/DDBJ databases">
        <authorList>
            <person name="Koelle M."/>
            <person name="Horta M.A.C."/>
            <person name="Nowrousian M."/>
            <person name="Ohm R.A."/>
            <person name="Benz P."/>
            <person name="Pilgard A."/>
        </authorList>
    </citation>
    <scope>NUCLEOTIDE SEQUENCE</scope>
    <source>
        <strain evidence="9">FPRL280</strain>
    </source>
</reference>
<evidence type="ECO:0000256" key="6">
    <source>
        <dbReference type="ARBA" id="ARBA00022840"/>
    </source>
</evidence>
<protein>
    <recommendedName>
        <fullName evidence="1">non-specific serine/threonine protein kinase</fullName>
        <ecNumber evidence="1">2.7.11.1</ecNumber>
    </recommendedName>
</protein>
<dbReference type="GO" id="GO:0004674">
    <property type="term" value="F:protein serine/threonine kinase activity"/>
    <property type="evidence" value="ECO:0007669"/>
    <property type="project" value="UniProtKB-KW"/>
</dbReference>
<keyword evidence="4" id="KW-0547">Nucleotide-binding</keyword>
<keyword evidence="2" id="KW-0723">Serine/threonine-protein kinase</keyword>
<dbReference type="GO" id="GO:0044773">
    <property type="term" value="P:mitotic DNA damage checkpoint signaling"/>
    <property type="evidence" value="ECO:0007669"/>
    <property type="project" value="TreeGrafter"/>
</dbReference>
<dbReference type="PANTHER" id="PTHR44167">
    <property type="entry name" value="OVARIAN-SPECIFIC SERINE/THREONINE-PROTEIN KINASE LOK-RELATED"/>
    <property type="match status" value="1"/>
</dbReference>
<dbReference type="SMART" id="SM00220">
    <property type="entry name" value="S_TKc"/>
    <property type="match status" value="1"/>
</dbReference>
<dbReference type="Gene3D" id="1.10.510.10">
    <property type="entry name" value="Transferase(Phosphotransferase) domain 1"/>
    <property type="match status" value="1"/>
</dbReference>
<dbReference type="SUPFAM" id="SSF56112">
    <property type="entry name" value="Protein kinase-like (PK-like)"/>
    <property type="match status" value="1"/>
</dbReference>
<proteinExistence type="predicted"/>
<keyword evidence="3" id="KW-0808">Transferase</keyword>
<dbReference type="Proteomes" id="UP000639403">
    <property type="component" value="Unassembled WGS sequence"/>
</dbReference>
<feature type="region of interest" description="Disordered" evidence="7">
    <location>
        <begin position="516"/>
        <end position="565"/>
    </location>
</feature>
<dbReference type="InterPro" id="IPR011009">
    <property type="entry name" value="Kinase-like_dom_sf"/>
</dbReference>
<dbReference type="InterPro" id="IPR008271">
    <property type="entry name" value="Ser/Thr_kinase_AS"/>
</dbReference>
<evidence type="ECO:0000256" key="1">
    <source>
        <dbReference type="ARBA" id="ARBA00012513"/>
    </source>
</evidence>
<sequence length="764" mass="86458">MATAVFLSQHSSNPLEVPSSDARNRAYQRQFLRVQKANGHSASSDDPPVGYRTPELESYHSHLAQLYPNSGLSFMKTRAEATPKPQPAPMEDEDNLMSSDDELYVTPEDAMLEVVDDEDDNDDDILPTHDLNVHPQTDEEMTICLKSREEQDEIETEIAELEAAVPQLTPDYKIIDRLGTGTFSSVYKAIDLGYHSKWDNTPWHGHHPPSSSAYYQSVPHPRDSKFFVAVKRIYVTSGPERIRNEISIMEDCRGCRHISQLITAFRHCDQVVAIMPYHRNQDFRDYYRTLPMEGIKAYFRCMFRALRDIHARGIIHRDVKPANFLFDSRTGIGTLCDFGLACRMERGPTLGACLHTAPSREFPHGRIRDREEFDLEHIKQLQKDSRMRSLLPPEKVGYPEKDNRPTCLESKSCRQVVSCYPDRNDIREPVALTLCFITIAIDVWSAGMILLFFLTGKFPLFHSSDDVEALMEIASVVGRRRMEKAATLHSRMFQTNVPTLTTEGITWREFVERLNPHLREPPDPDPRFYPYADAARPHAGPPSSSSSSRYSPARSPSPLLAAPDPEAYTTDIENAVDFLEQVMHPEAPRRITPRRALAHPFLREPDTPGDDEFFPHPFGDGVCGHLHFVDDVTDDLCVRVRVPGEEEMQVIRLASGEGIAIGSQPCRGSNSPCIFNDVPTNETRISAASVPLSSYLKAISYRRGLCYLISRSAPQMHLSTIETPELLALSWLGYELYRWHLSNMTVASIKPSHCLCPGMRKSGF</sequence>
<accession>A0A8H7P1S4</accession>
<gene>
    <name evidence="9" type="ORF">IEO21_05510</name>
</gene>
<dbReference type="PANTHER" id="PTHR44167:SF23">
    <property type="entry name" value="CDC7 KINASE, ISOFORM A-RELATED"/>
    <property type="match status" value="1"/>
</dbReference>
<keyword evidence="6" id="KW-0067">ATP-binding</keyword>
<dbReference type="Gene3D" id="3.30.200.20">
    <property type="entry name" value="Phosphorylase Kinase, domain 1"/>
    <property type="match status" value="1"/>
</dbReference>
<dbReference type="InterPro" id="IPR000719">
    <property type="entry name" value="Prot_kinase_dom"/>
</dbReference>
<dbReference type="GO" id="GO:0005524">
    <property type="term" value="F:ATP binding"/>
    <property type="evidence" value="ECO:0007669"/>
    <property type="project" value="UniProtKB-KW"/>
</dbReference>